<evidence type="ECO:0000313" key="2">
    <source>
        <dbReference type="Proteomes" id="UP000276133"/>
    </source>
</evidence>
<gene>
    <name evidence="1" type="ORF">BpHYR1_029795</name>
</gene>
<protein>
    <submittedName>
        <fullName evidence="1">Uncharacterized protein</fullName>
    </submittedName>
</protein>
<dbReference type="Proteomes" id="UP000276133">
    <property type="component" value="Unassembled WGS sequence"/>
</dbReference>
<dbReference type="OrthoDB" id="10373748at2759"/>
<accession>A0A3M7T4K6</accession>
<organism evidence="1 2">
    <name type="scientific">Brachionus plicatilis</name>
    <name type="common">Marine rotifer</name>
    <name type="synonym">Brachionus muelleri</name>
    <dbReference type="NCBI Taxonomy" id="10195"/>
    <lineage>
        <taxon>Eukaryota</taxon>
        <taxon>Metazoa</taxon>
        <taxon>Spiralia</taxon>
        <taxon>Gnathifera</taxon>
        <taxon>Rotifera</taxon>
        <taxon>Eurotatoria</taxon>
        <taxon>Monogononta</taxon>
        <taxon>Pseudotrocha</taxon>
        <taxon>Ploima</taxon>
        <taxon>Brachionidae</taxon>
        <taxon>Brachionus</taxon>
    </lineage>
</organism>
<keyword evidence="2" id="KW-1185">Reference proteome</keyword>
<dbReference type="AlphaFoldDB" id="A0A3M7T4K6"/>
<reference evidence="1 2" key="1">
    <citation type="journal article" date="2018" name="Sci. Rep.">
        <title>Genomic signatures of local adaptation to the degree of environmental predictability in rotifers.</title>
        <authorList>
            <person name="Franch-Gras L."/>
            <person name="Hahn C."/>
            <person name="Garcia-Roger E.M."/>
            <person name="Carmona M.J."/>
            <person name="Serra M."/>
            <person name="Gomez A."/>
        </authorList>
    </citation>
    <scope>NUCLEOTIDE SEQUENCE [LARGE SCALE GENOMIC DNA]</scope>
    <source>
        <strain evidence="1">HYR1</strain>
    </source>
</reference>
<sequence length="451" mass="52791">MNKIFKLTKLPHISEKVEIHSDHKDDNVTFLEQVNFLIYLKSPWKLINNCPAETLNCLNRIINFSFKNTTSFDHLSEEKKSDLIEILIDYFKYIHESLHESFQKSFSKKSPKTIIFDGLTQNKIQILLKFSLIMWTWADKSTDFCIRMHETKFVRVLFKFLNDSILVESILSHLSSNDMYLNLALSYKSFLGLVHHLSKLEHLFPDQWKDTNCISCLLSLSHEFRNLKFLEIRMLVYFSLINLLDDQAELSEIRQVVEDVIFLVSKCSAKIVLEEAKLRRVYKIENEGFKEIAVVGSNEILWRLTELLNFLLKTVDLNEKLKYDIYEGMNGKVSLSRILYYGNTIEKEHALKLLWKLSMDEFVANMIRNDLSLYSYLLGLSKNQFNKNKTLLKYSNYILFLLGPNGSATKVVSINQQLNRNSSFSTQSGFNYSERFKSRLYVEEDISQSTA</sequence>
<proteinExistence type="predicted"/>
<evidence type="ECO:0000313" key="1">
    <source>
        <dbReference type="EMBL" id="RNA42976.1"/>
    </source>
</evidence>
<dbReference type="EMBL" id="REGN01000290">
    <property type="protein sequence ID" value="RNA42976.1"/>
    <property type="molecule type" value="Genomic_DNA"/>
</dbReference>
<comment type="caution">
    <text evidence="1">The sequence shown here is derived from an EMBL/GenBank/DDBJ whole genome shotgun (WGS) entry which is preliminary data.</text>
</comment>
<name>A0A3M7T4K6_BRAPC</name>